<feature type="transmembrane region" description="Helical" evidence="1">
    <location>
        <begin position="41"/>
        <end position="66"/>
    </location>
</feature>
<keyword evidence="1" id="KW-0812">Transmembrane</keyword>
<name>A0ABY7WDV2_9SPHI</name>
<dbReference type="EMBL" id="CP117880">
    <property type="protein sequence ID" value="WDF67833.1"/>
    <property type="molecule type" value="Genomic_DNA"/>
</dbReference>
<evidence type="ECO:0008006" key="4">
    <source>
        <dbReference type="Google" id="ProtNLM"/>
    </source>
</evidence>
<evidence type="ECO:0000313" key="3">
    <source>
        <dbReference type="Proteomes" id="UP001221558"/>
    </source>
</evidence>
<reference evidence="2 3" key="1">
    <citation type="submission" date="2023-02" db="EMBL/GenBank/DDBJ databases">
        <title>Genome sequence of Sphingobacterium sp. KACC 22765.</title>
        <authorList>
            <person name="Kim S."/>
            <person name="Heo J."/>
            <person name="Kwon S.-W."/>
        </authorList>
    </citation>
    <scope>NUCLEOTIDE SEQUENCE [LARGE SCALE GENOMIC DNA]</scope>
    <source>
        <strain evidence="2 3">KACC 22765</strain>
    </source>
</reference>
<feature type="transmembrane region" description="Helical" evidence="1">
    <location>
        <begin position="78"/>
        <end position="97"/>
    </location>
</feature>
<organism evidence="2 3">
    <name type="scientific">Sphingobacterium oryzagri</name>
    <dbReference type="NCBI Taxonomy" id="3025669"/>
    <lineage>
        <taxon>Bacteria</taxon>
        <taxon>Pseudomonadati</taxon>
        <taxon>Bacteroidota</taxon>
        <taxon>Sphingobacteriia</taxon>
        <taxon>Sphingobacteriales</taxon>
        <taxon>Sphingobacteriaceae</taxon>
        <taxon>Sphingobacterium</taxon>
    </lineage>
</organism>
<keyword evidence="1" id="KW-1133">Transmembrane helix</keyword>
<evidence type="ECO:0000256" key="1">
    <source>
        <dbReference type="SAM" id="Phobius"/>
    </source>
</evidence>
<dbReference type="Proteomes" id="UP001221558">
    <property type="component" value="Chromosome"/>
</dbReference>
<accession>A0ABY7WDV2</accession>
<evidence type="ECO:0000313" key="2">
    <source>
        <dbReference type="EMBL" id="WDF67833.1"/>
    </source>
</evidence>
<keyword evidence="3" id="KW-1185">Reference proteome</keyword>
<sequence length="179" mass="20364">MSYLTLTLTGLIMAAIAYYAKKKANTTAVLANGDKVLKCHIAFGILGYFCGLLLLFFLGLGFYFGWESGENDGLASNIFIFITFLAIVYGFIYLLFYHRNHRVVFNEHSVEVFDAWGRSTCVSWDSIANAEVHTGMNEIRLYTEDGTRIKMSTMLYGLDTFRAEMYKHKPYLVQRTIAP</sequence>
<gene>
    <name evidence="2" type="ORF">PQ465_16215</name>
</gene>
<protein>
    <recommendedName>
        <fullName evidence="4">Transmembrane protein</fullName>
    </recommendedName>
</protein>
<proteinExistence type="predicted"/>
<keyword evidence="1" id="KW-0472">Membrane</keyword>
<dbReference type="RefSeq" id="WP_274266563.1">
    <property type="nucleotide sequence ID" value="NZ_CP117880.1"/>
</dbReference>